<evidence type="ECO:0000313" key="3">
    <source>
        <dbReference type="Proteomes" id="UP000294933"/>
    </source>
</evidence>
<feature type="non-terminal residue" evidence="2">
    <location>
        <position position="1"/>
    </location>
</feature>
<dbReference type="PROSITE" id="PS50097">
    <property type="entry name" value="BTB"/>
    <property type="match status" value="1"/>
</dbReference>
<dbReference type="SUPFAM" id="SSF54695">
    <property type="entry name" value="POZ domain"/>
    <property type="match status" value="1"/>
</dbReference>
<dbReference type="Gene3D" id="3.30.710.10">
    <property type="entry name" value="Potassium Channel Kv1.1, Chain A"/>
    <property type="match status" value="1"/>
</dbReference>
<organism evidence="2 3">
    <name type="scientific">Rickenella mellea</name>
    <dbReference type="NCBI Taxonomy" id="50990"/>
    <lineage>
        <taxon>Eukaryota</taxon>
        <taxon>Fungi</taxon>
        <taxon>Dikarya</taxon>
        <taxon>Basidiomycota</taxon>
        <taxon>Agaricomycotina</taxon>
        <taxon>Agaricomycetes</taxon>
        <taxon>Hymenochaetales</taxon>
        <taxon>Rickenellaceae</taxon>
        <taxon>Rickenella</taxon>
    </lineage>
</organism>
<name>A0A4Y7PMP4_9AGAM</name>
<dbReference type="Proteomes" id="UP000294933">
    <property type="component" value="Unassembled WGS sequence"/>
</dbReference>
<dbReference type="InterPro" id="IPR011333">
    <property type="entry name" value="SKP1/BTB/POZ_sf"/>
</dbReference>
<dbReference type="STRING" id="50990.A0A4Y7PMP4"/>
<feature type="domain" description="BTB" evidence="1">
    <location>
        <begin position="6"/>
        <end position="80"/>
    </location>
</feature>
<evidence type="ECO:0000259" key="1">
    <source>
        <dbReference type="PROSITE" id="PS50097"/>
    </source>
</evidence>
<dbReference type="VEuPathDB" id="FungiDB:BD410DRAFT_698083"/>
<dbReference type="InterPro" id="IPR000210">
    <property type="entry name" value="BTB/POZ_dom"/>
</dbReference>
<dbReference type="EMBL" id="ML170237">
    <property type="protein sequence ID" value="TDL16713.1"/>
    <property type="molecule type" value="Genomic_DNA"/>
</dbReference>
<dbReference type="OrthoDB" id="3893071at2759"/>
<proteinExistence type="predicted"/>
<dbReference type="Pfam" id="PF00651">
    <property type="entry name" value="BTB"/>
    <property type="match status" value="1"/>
</dbReference>
<dbReference type="CDD" id="cd18186">
    <property type="entry name" value="BTB_POZ_ZBTB_KLHL-like"/>
    <property type="match status" value="1"/>
</dbReference>
<accession>A0A4Y7PMP4</accession>
<keyword evidence="3" id="KW-1185">Reference proteome</keyword>
<feature type="non-terminal residue" evidence="2">
    <location>
        <position position="177"/>
    </location>
</feature>
<reference evidence="2 3" key="1">
    <citation type="submission" date="2018-06" db="EMBL/GenBank/DDBJ databases">
        <title>A transcriptomic atlas of mushroom development highlights an independent origin of complex multicellularity.</title>
        <authorList>
            <consortium name="DOE Joint Genome Institute"/>
            <person name="Krizsan K."/>
            <person name="Almasi E."/>
            <person name="Merenyi Z."/>
            <person name="Sahu N."/>
            <person name="Viragh M."/>
            <person name="Koszo T."/>
            <person name="Mondo S."/>
            <person name="Kiss B."/>
            <person name="Balint B."/>
            <person name="Kues U."/>
            <person name="Barry K."/>
            <person name="Hegedus J.C."/>
            <person name="Henrissat B."/>
            <person name="Johnson J."/>
            <person name="Lipzen A."/>
            <person name="Ohm R."/>
            <person name="Nagy I."/>
            <person name="Pangilinan J."/>
            <person name="Yan J."/>
            <person name="Xiong Y."/>
            <person name="Grigoriev I.V."/>
            <person name="Hibbett D.S."/>
            <person name="Nagy L.G."/>
        </authorList>
    </citation>
    <scope>NUCLEOTIDE SEQUENCE [LARGE SCALE GENOMIC DNA]</scope>
    <source>
        <strain evidence="2 3">SZMC22713</strain>
    </source>
</reference>
<protein>
    <recommendedName>
        <fullName evidence="1">BTB domain-containing protein</fullName>
    </recommendedName>
</protein>
<sequence>LWFNDGNIILTTDTSVFRVHRGILGMHSSVFDDTFTLPQLCSDEVNPMFDGFPVVEICDADSDFTHLLHFFYDRRYYQRGTETTFDIISGLLRMSTKYQLDGLRAEIISHLALAYPSTLEKYLEAVDPNTHLPLFPPFQGQHFAIVALARETGASALLPAALWRSSCVPPDEIVNGI</sequence>
<gene>
    <name evidence="2" type="ORF">BD410DRAFT_698083</name>
</gene>
<evidence type="ECO:0000313" key="2">
    <source>
        <dbReference type="EMBL" id="TDL16713.1"/>
    </source>
</evidence>
<dbReference type="AlphaFoldDB" id="A0A4Y7PMP4"/>